<accession>A0ACB9CEK5</accession>
<protein>
    <submittedName>
        <fullName evidence="1">Uncharacterized protein</fullName>
    </submittedName>
</protein>
<organism evidence="1 2">
    <name type="scientific">Smallanthus sonchifolius</name>
    <dbReference type="NCBI Taxonomy" id="185202"/>
    <lineage>
        <taxon>Eukaryota</taxon>
        <taxon>Viridiplantae</taxon>
        <taxon>Streptophyta</taxon>
        <taxon>Embryophyta</taxon>
        <taxon>Tracheophyta</taxon>
        <taxon>Spermatophyta</taxon>
        <taxon>Magnoliopsida</taxon>
        <taxon>eudicotyledons</taxon>
        <taxon>Gunneridae</taxon>
        <taxon>Pentapetalae</taxon>
        <taxon>asterids</taxon>
        <taxon>campanulids</taxon>
        <taxon>Asterales</taxon>
        <taxon>Asteraceae</taxon>
        <taxon>Asteroideae</taxon>
        <taxon>Heliantheae alliance</taxon>
        <taxon>Millerieae</taxon>
        <taxon>Smallanthus</taxon>
    </lineage>
</organism>
<evidence type="ECO:0000313" key="2">
    <source>
        <dbReference type="Proteomes" id="UP001056120"/>
    </source>
</evidence>
<gene>
    <name evidence="1" type="ORF">L1987_63882</name>
</gene>
<proteinExistence type="predicted"/>
<keyword evidence="2" id="KW-1185">Reference proteome</keyword>
<name>A0ACB9CEK5_9ASTR</name>
<comment type="caution">
    <text evidence="1">The sequence shown here is derived from an EMBL/GenBank/DDBJ whole genome shotgun (WGS) entry which is preliminary data.</text>
</comment>
<dbReference type="Proteomes" id="UP001056120">
    <property type="component" value="Linkage Group LG21"/>
</dbReference>
<reference evidence="2" key="1">
    <citation type="journal article" date="2022" name="Mol. Ecol. Resour.">
        <title>The genomes of chicory, endive, great burdock and yacon provide insights into Asteraceae palaeo-polyploidization history and plant inulin production.</title>
        <authorList>
            <person name="Fan W."/>
            <person name="Wang S."/>
            <person name="Wang H."/>
            <person name="Wang A."/>
            <person name="Jiang F."/>
            <person name="Liu H."/>
            <person name="Zhao H."/>
            <person name="Xu D."/>
            <person name="Zhang Y."/>
        </authorList>
    </citation>
    <scope>NUCLEOTIDE SEQUENCE [LARGE SCALE GENOMIC DNA]</scope>
    <source>
        <strain evidence="2">cv. Yunnan</strain>
    </source>
</reference>
<reference evidence="1 2" key="2">
    <citation type="journal article" date="2022" name="Mol. Ecol. Resour.">
        <title>The genomes of chicory, endive, great burdock and yacon provide insights into Asteraceae paleo-polyploidization history and plant inulin production.</title>
        <authorList>
            <person name="Fan W."/>
            <person name="Wang S."/>
            <person name="Wang H."/>
            <person name="Wang A."/>
            <person name="Jiang F."/>
            <person name="Liu H."/>
            <person name="Zhao H."/>
            <person name="Xu D."/>
            <person name="Zhang Y."/>
        </authorList>
    </citation>
    <scope>NUCLEOTIDE SEQUENCE [LARGE SCALE GENOMIC DNA]</scope>
    <source>
        <strain evidence="2">cv. Yunnan</strain>
        <tissue evidence="1">Leaves</tissue>
    </source>
</reference>
<sequence length="82" mass="9114">MSYHIPIVNCLHENSCQLVPLIFSYRLHAPPCASKPGPCLHKAKAKLNKEVIAQSLPFNSVSYRDAGDEINMTNLSVFNKSD</sequence>
<evidence type="ECO:0000313" key="1">
    <source>
        <dbReference type="EMBL" id="KAI3732675.1"/>
    </source>
</evidence>
<dbReference type="EMBL" id="CM042038">
    <property type="protein sequence ID" value="KAI3732675.1"/>
    <property type="molecule type" value="Genomic_DNA"/>
</dbReference>